<reference evidence="1" key="1">
    <citation type="submission" date="2020-05" db="EMBL/GenBank/DDBJ databases">
        <authorList>
            <person name="Chiriac C."/>
            <person name="Salcher M."/>
            <person name="Ghai R."/>
            <person name="Kavagutti S V."/>
        </authorList>
    </citation>
    <scope>NUCLEOTIDE SEQUENCE</scope>
</reference>
<evidence type="ECO:0000313" key="1">
    <source>
        <dbReference type="EMBL" id="CAB4918378.1"/>
    </source>
</evidence>
<name>A0A6J7HGE9_9ZZZZ</name>
<proteinExistence type="predicted"/>
<sequence>MSQQSPTRQPGTGPVPGTSALTYPRAAAISALTLGAIAASAALAPTADAGQFVHRYCNGTTTQNGWAVYATGPGTTTQGACALQARLVAGDGSNTMWGPGSVASIRWEAPDNTSIVQWNPDILYGYSRWSADTGDMVLRVGDTGGSPAYSCKNDECARNIRGPLGVFPGATVVQASITCTPASFQNCRSGASLLDNGGTVVLNDPSLPTGGTPTGNLLDGASPRTPLRGEATIALGVDDQGSGVAMTTLNIDGIATSTSANSDCEAQPAFRKVPCSLHYDGRMNVDTSKLPDGEHSYEVVATDASGNNASLRSGKFYVANSPVGPGSPEVLRGGLTAPAGTDTAKLTASFPATRYRAPKACKSKSYRRRHKVRCTSRGATNTYKGTWSAKTSSTLTGRLTNTATKGTIAGAPLTITGVVDRGNAAPIELAATTNENGRFSVALPKSAGTRKWIVRYRAREYDAVSAANAGAQTVIRAKSRLYVSRRTVRPGARLRFTGRLADRTPGVPVVLQVHYRGKWRVFETTSSLDGGTFSASYRFSRRGSQGTYRFRARVRPTGGTNYSNVAGYSNSRTVRVR</sequence>
<organism evidence="1">
    <name type="scientific">freshwater metagenome</name>
    <dbReference type="NCBI Taxonomy" id="449393"/>
    <lineage>
        <taxon>unclassified sequences</taxon>
        <taxon>metagenomes</taxon>
        <taxon>ecological metagenomes</taxon>
    </lineage>
</organism>
<accession>A0A6J7HGE9</accession>
<dbReference type="AlphaFoldDB" id="A0A6J7HGE9"/>
<protein>
    <submittedName>
        <fullName evidence="1">Unannotated protein</fullName>
    </submittedName>
</protein>
<dbReference type="EMBL" id="CAFBMK010000093">
    <property type="protein sequence ID" value="CAB4918378.1"/>
    <property type="molecule type" value="Genomic_DNA"/>
</dbReference>
<gene>
    <name evidence="1" type="ORF">UFOPK3564_01699</name>
</gene>